<accession>A0A5M3W0N0</accession>
<evidence type="ECO:0000259" key="8">
    <source>
        <dbReference type="PROSITE" id="PS50928"/>
    </source>
</evidence>
<dbReference type="EMBL" id="BLAD01000057">
    <property type="protein sequence ID" value="GES02284.1"/>
    <property type="molecule type" value="Genomic_DNA"/>
</dbReference>
<dbReference type="CDD" id="cd06261">
    <property type="entry name" value="TM_PBP2"/>
    <property type="match status" value="1"/>
</dbReference>
<feature type="transmembrane region" description="Helical" evidence="7">
    <location>
        <begin position="274"/>
        <end position="297"/>
    </location>
</feature>
<dbReference type="Gene3D" id="1.10.3720.10">
    <property type="entry name" value="MetI-like"/>
    <property type="match status" value="1"/>
</dbReference>
<keyword evidence="2 7" id="KW-0813">Transport</keyword>
<dbReference type="SUPFAM" id="SSF161098">
    <property type="entry name" value="MetI-like"/>
    <property type="match status" value="1"/>
</dbReference>
<feature type="transmembrane region" description="Helical" evidence="7">
    <location>
        <begin position="38"/>
        <end position="62"/>
    </location>
</feature>
<feature type="domain" description="ABC transmembrane type-1" evidence="8">
    <location>
        <begin position="108"/>
        <end position="297"/>
    </location>
</feature>
<dbReference type="Pfam" id="PF00528">
    <property type="entry name" value="BPD_transp_1"/>
    <property type="match status" value="1"/>
</dbReference>
<dbReference type="PROSITE" id="PS50928">
    <property type="entry name" value="ABC_TM1"/>
    <property type="match status" value="1"/>
</dbReference>
<name>A0A5M3W0N0_9ACTN</name>
<proteinExistence type="inferred from homology"/>
<dbReference type="GO" id="GO:0055085">
    <property type="term" value="P:transmembrane transport"/>
    <property type="evidence" value="ECO:0007669"/>
    <property type="project" value="InterPro"/>
</dbReference>
<keyword evidence="4 7" id="KW-0812">Transmembrane</keyword>
<evidence type="ECO:0000313" key="9">
    <source>
        <dbReference type="EMBL" id="GES02284.1"/>
    </source>
</evidence>
<reference evidence="9 10" key="1">
    <citation type="submission" date="2019-10" db="EMBL/GenBank/DDBJ databases">
        <title>Whole genome shotgun sequence of Acrocarpospora corrugata NBRC 13972.</title>
        <authorList>
            <person name="Ichikawa N."/>
            <person name="Kimura A."/>
            <person name="Kitahashi Y."/>
            <person name="Komaki H."/>
            <person name="Oguchi A."/>
        </authorList>
    </citation>
    <scope>NUCLEOTIDE SEQUENCE [LARGE SCALE GENOMIC DNA]</scope>
    <source>
        <strain evidence="9 10">NBRC 13972</strain>
    </source>
</reference>
<evidence type="ECO:0000256" key="1">
    <source>
        <dbReference type="ARBA" id="ARBA00004651"/>
    </source>
</evidence>
<dbReference type="GO" id="GO:0005886">
    <property type="term" value="C:plasma membrane"/>
    <property type="evidence" value="ECO:0007669"/>
    <property type="project" value="UniProtKB-SubCell"/>
</dbReference>
<evidence type="ECO:0000256" key="7">
    <source>
        <dbReference type="RuleBase" id="RU363032"/>
    </source>
</evidence>
<dbReference type="InterPro" id="IPR035906">
    <property type="entry name" value="MetI-like_sf"/>
</dbReference>
<dbReference type="Proteomes" id="UP000334990">
    <property type="component" value="Unassembled WGS sequence"/>
</dbReference>
<keyword evidence="10" id="KW-1185">Reference proteome</keyword>
<dbReference type="PANTHER" id="PTHR43386">
    <property type="entry name" value="OLIGOPEPTIDE TRANSPORT SYSTEM PERMEASE PROTEIN APPC"/>
    <property type="match status" value="1"/>
</dbReference>
<dbReference type="RefSeq" id="WP_155338518.1">
    <property type="nucleotide sequence ID" value="NZ_BAAABN010000002.1"/>
</dbReference>
<evidence type="ECO:0000256" key="3">
    <source>
        <dbReference type="ARBA" id="ARBA00022475"/>
    </source>
</evidence>
<keyword evidence="6 7" id="KW-0472">Membrane</keyword>
<comment type="subcellular location">
    <subcellularLocation>
        <location evidence="1 7">Cell membrane</location>
        <topology evidence="1 7">Multi-pass membrane protein</topology>
    </subcellularLocation>
</comment>
<keyword evidence="3" id="KW-1003">Cell membrane</keyword>
<dbReference type="PANTHER" id="PTHR43386:SF1">
    <property type="entry name" value="D,D-DIPEPTIDE TRANSPORT SYSTEM PERMEASE PROTEIN DDPC-RELATED"/>
    <property type="match status" value="1"/>
</dbReference>
<comment type="similarity">
    <text evidence="7">Belongs to the binding-protein-dependent transport system permease family.</text>
</comment>
<evidence type="ECO:0000256" key="2">
    <source>
        <dbReference type="ARBA" id="ARBA00022448"/>
    </source>
</evidence>
<feature type="transmembrane region" description="Helical" evidence="7">
    <location>
        <begin position="225"/>
        <end position="254"/>
    </location>
</feature>
<dbReference type="AlphaFoldDB" id="A0A5M3W0N0"/>
<sequence length="315" mass="33523">MSLTDAATEAEHVPEQVAVVQGKGPWQLAWERLTRDRAAMVSLGVIAVIVLLAVLAPVFAAVTGHDPQEQFPSIGLSPQGLPIGPGSGFWLGADSLGRDLFVRLLYGARISLLVGLLSTLLATVFGVVVGMFAGFYGGWVDGVLARVLDVVLSFPYLLVAIVLVAALGAGVPLMIFVIAFFSFAAMARVVRGQTIAYREREFIEAARSLGAGKVRTMFVDVLPNLIAPVTVLATLLIPTSIVFEATLSFLGLGVDPRTPSWGAILADSIDFFRVSPGLLIFPAAMLLLTTLAFNLLGDGIRDALDPRSDRLHTRK</sequence>
<dbReference type="InterPro" id="IPR000515">
    <property type="entry name" value="MetI-like"/>
</dbReference>
<evidence type="ECO:0000313" key="10">
    <source>
        <dbReference type="Proteomes" id="UP000334990"/>
    </source>
</evidence>
<evidence type="ECO:0000256" key="5">
    <source>
        <dbReference type="ARBA" id="ARBA00022989"/>
    </source>
</evidence>
<dbReference type="InterPro" id="IPR050366">
    <property type="entry name" value="BP-dependent_transpt_permease"/>
</dbReference>
<keyword evidence="5 7" id="KW-1133">Transmembrane helix</keyword>
<evidence type="ECO:0000256" key="6">
    <source>
        <dbReference type="ARBA" id="ARBA00023136"/>
    </source>
</evidence>
<feature type="transmembrane region" description="Helical" evidence="7">
    <location>
        <begin position="110"/>
        <end position="136"/>
    </location>
</feature>
<protein>
    <submittedName>
        <fullName evidence="9">Peptide ABC transporter permease</fullName>
    </submittedName>
</protein>
<dbReference type="InterPro" id="IPR025966">
    <property type="entry name" value="OppC_N"/>
</dbReference>
<evidence type="ECO:0000256" key="4">
    <source>
        <dbReference type="ARBA" id="ARBA00022692"/>
    </source>
</evidence>
<feature type="transmembrane region" description="Helical" evidence="7">
    <location>
        <begin position="156"/>
        <end position="181"/>
    </location>
</feature>
<organism evidence="9 10">
    <name type="scientific">Acrocarpospora corrugata</name>
    <dbReference type="NCBI Taxonomy" id="35763"/>
    <lineage>
        <taxon>Bacteria</taxon>
        <taxon>Bacillati</taxon>
        <taxon>Actinomycetota</taxon>
        <taxon>Actinomycetes</taxon>
        <taxon>Streptosporangiales</taxon>
        <taxon>Streptosporangiaceae</taxon>
        <taxon>Acrocarpospora</taxon>
    </lineage>
</organism>
<comment type="caution">
    <text evidence="9">The sequence shown here is derived from an EMBL/GenBank/DDBJ whole genome shotgun (WGS) entry which is preliminary data.</text>
</comment>
<gene>
    <name evidence="9" type="ORF">Acor_43500</name>
</gene>
<dbReference type="OrthoDB" id="6637947at2"/>
<dbReference type="Pfam" id="PF12911">
    <property type="entry name" value="OppC_N"/>
    <property type="match status" value="1"/>
</dbReference>